<evidence type="ECO:0008006" key="4">
    <source>
        <dbReference type="Google" id="ProtNLM"/>
    </source>
</evidence>
<dbReference type="EMBL" id="CP029189">
    <property type="protein sequence ID" value="QES55165.1"/>
    <property type="molecule type" value="Genomic_DNA"/>
</dbReference>
<dbReference type="AlphaFoldDB" id="A0A5P2DJ26"/>
<evidence type="ECO:0000256" key="1">
    <source>
        <dbReference type="SAM" id="MobiDB-lite"/>
    </source>
</evidence>
<reference evidence="2 3" key="1">
    <citation type="submission" date="2018-05" db="EMBL/GenBank/DDBJ databases">
        <title>Streptomyces venezuelae.</title>
        <authorList>
            <person name="Kim W."/>
            <person name="Lee N."/>
            <person name="Cho B.-K."/>
        </authorList>
    </citation>
    <scope>NUCLEOTIDE SEQUENCE [LARGE SCALE GENOMIC DNA]</scope>
    <source>
        <strain evidence="2 3">ATCC 21018</strain>
    </source>
</reference>
<organism evidence="2 3">
    <name type="scientific">Streptomyces venezuelae</name>
    <dbReference type="NCBI Taxonomy" id="54571"/>
    <lineage>
        <taxon>Bacteria</taxon>
        <taxon>Bacillati</taxon>
        <taxon>Actinomycetota</taxon>
        <taxon>Actinomycetes</taxon>
        <taxon>Kitasatosporales</taxon>
        <taxon>Streptomycetaceae</taxon>
        <taxon>Streptomyces</taxon>
    </lineage>
</organism>
<evidence type="ECO:0000313" key="3">
    <source>
        <dbReference type="Proteomes" id="UP000324101"/>
    </source>
</evidence>
<dbReference type="OrthoDB" id="4253330at2"/>
<sequence>MTTNENLKPLDNHASGVEIETLDNHASGIEIKPLEKEPVPAVPAPGVPTAGDEIQTLDNHASGPRP</sequence>
<gene>
    <name evidence="2" type="ORF">DEJ51_13980</name>
</gene>
<dbReference type="Proteomes" id="UP000324101">
    <property type="component" value="Chromosome"/>
</dbReference>
<feature type="region of interest" description="Disordered" evidence="1">
    <location>
        <begin position="1"/>
        <end position="66"/>
    </location>
</feature>
<accession>A0A5P2DJ26</accession>
<protein>
    <recommendedName>
        <fullName evidence="4">Sigma-like protein</fullName>
    </recommendedName>
</protein>
<proteinExistence type="predicted"/>
<dbReference type="RefSeq" id="WP_150257878.1">
    <property type="nucleotide sequence ID" value="NZ_CP029189.1"/>
</dbReference>
<name>A0A5P2DJ26_STRVZ</name>
<evidence type="ECO:0000313" key="2">
    <source>
        <dbReference type="EMBL" id="QES55165.1"/>
    </source>
</evidence>